<evidence type="ECO:0000256" key="1">
    <source>
        <dbReference type="SAM" id="Phobius"/>
    </source>
</evidence>
<keyword evidence="1" id="KW-0472">Membrane</keyword>
<evidence type="ECO:0000313" key="3">
    <source>
        <dbReference type="Proteomes" id="UP001162162"/>
    </source>
</evidence>
<organism evidence="2 3">
    <name type="scientific">Aromia moschata</name>
    <dbReference type="NCBI Taxonomy" id="1265417"/>
    <lineage>
        <taxon>Eukaryota</taxon>
        <taxon>Metazoa</taxon>
        <taxon>Ecdysozoa</taxon>
        <taxon>Arthropoda</taxon>
        <taxon>Hexapoda</taxon>
        <taxon>Insecta</taxon>
        <taxon>Pterygota</taxon>
        <taxon>Neoptera</taxon>
        <taxon>Endopterygota</taxon>
        <taxon>Coleoptera</taxon>
        <taxon>Polyphaga</taxon>
        <taxon>Cucujiformia</taxon>
        <taxon>Chrysomeloidea</taxon>
        <taxon>Cerambycidae</taxon>
        <taxon>Cerambycinae</taxon>
        <taxon>Callichromatini</taxon>
        <taxon>Aromia</taxon>
    </lineage>
</organism>
<dbReference type="AlphaFoldDB" id="A0AAV8YJL1"/>
<dbReference type="Proteomes" id="UP001162162">
    <property type="component" value="Unassembled WGS sequence"/>
</dbReference>
<keyword evidence="1" id="KW-0812">Transmembrane</keyword>
<keyword evidence="1" id="KW-1133">Transmembrane helix</keyword>
<keyword evidence="3" id="KW-1185">Reference proteome</keyword>
<reference evidence="2" key="1">
    <citation type="journal article" date="2023" name="Insect Mol. Biol.">
        <title>Genome sequencing provides insights into the evolution of gene families encoding plant cell wall-degrading enzymes in longhorned beetles.</title>
        <authorList>
            <person name="Shin N.R."/>
            <person name="Okamura Y."/>
            <person name="Kirsch R."/>
            <person name="Pauchet Y."/>
        </authorList>
    </citation>
    <scope>NUCLEOTIDE SEQUENCE</scope>
    <source>
        <strain evidence="2">AMC_N1</strain>
    </source>
</reference>
<protein>
    <submittedName>
        <fullName evidence="2">Uncharacterized protein</fullName>
    </submittedName>
</protein>
<feature type="transmembrane region" description="Helical" evidence="1">
    <location>
        <begin position="92"/>
        <end position="112"/>
    </location>
</feature>
<proteinExistence type="predicted"/>
<gene>
    <name evidence="2" type="ORF">NQ318_000201</name>
</gene>
<accession>A0AAV8YJL1</accession>
<name>A0AAV8YJL1_9CUCU</name>
<evidence type="ECO:0000313" key="2">
    <source>
        <dbReference type="EMBL" id="KAJ8951505.1"/>
    </source>
</evidence>
<comment type="caution">
    <text evidence="2">The sequence shown here is derived from an EMBL/GenBank/DDBJ whole genome shotgun (WGS) entry which is preliminary data.</text>
</comment>
<sequence length="277" mass="32239">MKDITYDCLTLSALDLIETLENSPLGNMHVSEKQLKLLVRLLLQRLLISNTTKEVLKSMSSVLAVLCLRGPLKEMVIMKINQKTTSLYHGTVLPILMIVYFLGIEAVTQIFLPNINYFLTRVLQENESELSYMALAIYGLICKADYNFDFIHSCFQEVFGDFLVIFWRPLCYKIKDAEKSEIHFVNMKRQLIKTRRKVDCNIRKKLNKPLLKDVFEIPTKDCKIKKKIDEHQKGIKCFKRETHIIVGKTSLLLSVLKSKKNKFSQRHCDHSLLSYNF</sequence>
<dbReference type="EMBL" id="JAPWTK010000083">
    <property type="protein sequence ID" value="KAJ8951505.1"/>
    <property type="molecule type" value="Genomic_DNA"/>
</dbReference>